<dbReference type="AlphaFoldDB" id="A0A846LTN0"/>
<evidence type="ECO:0000313" key="3">
    <source>
        <dbReference type="EMBL" id="NIH68808.1"/>
    </source>
</evidence>
<reference evidence="5" key="2">
    <citation type="journal article" date="2019" name="Int. J. Syst. Evol. Microbiol.">
        <title>The Global Catalogue of Microorganisms (GCM) 10K type strain sequencing project: providing services to taxonomists for standard genome sequencing and annotation.</title>
        <authorList>
            <consortium name="The Broad Institute Genomics Platform"/>
            <consortium name="The Broad Institute Genome Sequencing Center for Infectious Disease"/>
            <person name="Wu L."/>
            <person name="Ma J."/>
        </authorList>
    </citation>
    <scope>NUCLEOTIDE SEQUENCE [LARGE SCALE GENOMIC DNA]</scope>
    <source>
        <strain evidence="5">CGMCC 4.5581</strain>
    </source>
</reference>
<evidence type="ECO:0000313" key="5">
    <source>
        <dbReference type="Proteomes" id="UP000648663"/>
    </source>
</evidence>
<dbReference type="RefSeq" id="WP_166756432.1">
    <property type="nucleotide sequence ID" value="NZ_BAABJU010000003.1"/>
</dbReference>
<dbReference type="Proteomes" id="UP000648663">
    <property type="component" value="Unassembled WGS sequence"/>
</dbReference>
<evidence type="ECO:0000256" key="1">
    <source>
        <dbReference type="SAM" id="MobiDB-lite"/>
    </source>
</evidence>
<reference evidence="2" key="4">
    <citation type="submission" date="2024-05" db="EMBL/GenBank/DDBJ databases">
        <authorList>
            <person name="Sun Q."/>
            <person name="Zhou Y."/>
        </authorList>
    </citation>
    <scope>NUCLEOTIDE SEQUENCE</scope>
    <source>
        <strain evidence="2">CGMCC 4.5581</strain>
    </source>
</reference>
<dbReference type="EMBL" id="JAAMPA010000002">
    <property type="protein sequence ID" value="NIH68808.1"/>
    <property type="molecule type" value="Genomic_DNA"/>
</dbReference>
<feature type="compositionally biased region" description="Acidic residues" evidence="1">
    <location>
        <begin position="140"/>
        <end position="149"/>
    </location>
</feature>
<evidence type="ECO:0000313" key="4">
    <source>
        <dbReference type="Proteomes" id="UP000552836"/>
    </source>
</evidence>
<sequence length="387" mass="40134">MDLTRLAARRTAVLAVEVPGWSRTRCALEQDVRARGWRLAGSPADADLLVVCGRPGARLTAAVDHVWSQLPGPRARAEVTTADDVPAVLDGAAAELADGAAQRRDAAGRPADPEPGTTAAGDDGMGDMDMDGDSGHSGDMDMDDDPGDADGDHASGDGDMDMDDDSGEGGGDDSGDGDMDMDMDMPMPAGIGLAGAGGDDQLPDPDGLDMDVLHVPLGPVLPHWPAGLLLHTTLQGDLVVAARAEVLLPADDAPPDPPVHGTPAGRWDAVATLLVLAGWDDAAVRAARVRDGLLAGGQPPEAERLTRRITRSRLLRWSLRGLGRLPEGDAHDRLRHWLTGTGQRRSTELSAVAELVTGLDLATARLVVASLDLDTADRVTVPVGAGS</sequence>
<reference evidence="2" key="1">
    <citation type="journal article" date="2014" name="Int. J. Syst. Evol. Microbiol.">
        <title>Complete genome of a new Firmicutes species belonging to the dominant human colonic microbiota ('Ruminococcus bicirculans') reveals two chromosomes and a selective capacity to utilize plant glucans.</title>
        <authorList>
            <consortium name="NISC Comparative Sequencing Program"/>
            <person name="Wegmann U."/>
            <person name="Louis P."/>
            <person name="Goesmann A."/>
            <person name="Henrissat B."/>
            <person name="Duncan S.H."/>
            <person name="Flint H.J."/>
        </authorList>
    </citation>
    <scope>NUCLEOTIDE SEQUENCE</scope>
    <source>
        <strain evidence="2">CGMCC 4.5581</strain>
    </source>
</reference>
<dbReference type="Proteomes" id="UP000552836">
    <property type="component" value="Unassembled WGS sequence"/>
</dbReference>
<evidence type="ECO:0000313" key="2">
    <source>
        <dbReference type="EMBL" id="GGL60217.1"/>
    </source>
</evidence>
<protein>
    <submittedName>
        <fullName evidence="3">Uncharacterized protein</fullName>
    </submittedName>
</protein>
<dbReference type="EMBL" id="BMMI01000002">
    <property type="protein sequence ID" value="GGL60217.1"/>
    <property type="molecule type" value="Genomic_DNA"/>
</dbReference>
<comment type="caution">
    <text evidence="3">The sequence shown here is derived from an EMBL/GenBank/DDBJ whole genome shotgun (WGS) entry which is preliminary data.</text>
</comment>
<gene>
    <name evidence="3" type="ORF">FB380_003296</name>
    <name evidence="2" type="ORF">GCM10011589_15290</name>
</gene>
<feature type="region of interest" description="Disordered" evidence="1">
    <location>
        <begin position="97"/>
        <end position="207"/>
    </location>
</feature>
<accession>A0A846LTN0</accession>
<organism evidence="3 4">
    <name type="scientific">Modestobacter marinus</name>
    <dbReference type="NCBI Taxonomy" id="477641"/>
    <lineage>
        <taxon>Bacteria</taxon>
        <taxon>Bacillati</taxon>
        <taxon>Actinomycetota</taxon>
        <taxon>Actinomycetes</taxon>
        <taxon>Geodermatophilales</taxon>
        <taxon>Geodermatophilaceae</taxon>
        <taxon>Modestobacter</taxon>
    </lineage>
</organism>
<keyword evidence="5" id="KW-1185">Reference proteome</keyword>
<reference evidence="3 4" key="3">
    <citation type="submission" date="2020-02" db="EMBL/GenBank/DDBJ databases">
        <title>Sequencing the genomes of 1000 actinobacteria strains.</title>
        <authorList>
            <person name="Klenk H.-P."/>
        </authorList>
    </citation>
    <scope>NUCLEOTIDE SEQUENCE [LARGE SCALE GENOMIC DNA]</scope>
    <source>
        <strain evidence="3 4">DSM 45201</strain>
    </source>
</reference>
<name>A0A846LTN0_9ACTN</name>
<feature type="compositionally biased region" description="Acidic residues" evidence="1">
    <location>
        <begin position="158"/>
        <end position="183"/>
    </location>
</feature>
<proteinExistence type="predicted"/>
<feature type="compositionally biased region" description="Low complexity" evidence="1">
    <location>
        <begin position="108"/>
        <end position="122"/>
    </location>
</feature>